<evidence type="ECO:0000313" key="2">
    <source>
        <dbReference type="Proteomes" id="UP000002287"/>
    </source>
</evidence>
<organism evidence="1 2">
    <name type="scientific">Burkholderia vietnamiensis (strain G4 / LMG 22486)</name>
    <name type="common">Burkholderia cepacia (strain R1808)</name>
    <dbReference type="NCBI Taxonomy" id="269482"/>
    <lineage>
        <taxon>Bacteria</taxon>
        <taxon>Pseudomonadati</taxon>
        <taxon>Pseudomonadota</taxon>
        <taxon>Betaproteobacteria</taxon>
        <taxon>Burkholderiales</taxon>
        <taxon>Burkholderiaceae</taxon>
        <taxon>Burkholderia</taxon>
        <taxon>Burkholderia cepacia complex</taxon>
    </lineage>
</organism>
<dbReference type="AlphaFoldDB" id="A4JKP4"/>
<dbReference type="KEGG" id="bvi:Bcep1808_3865"/>
<gene>
    <name evidence="1" type="ordered locus">Bcep1808_3865</name>
</gene>
<protein>
    <submittedName>
        <fullName evidence="1">Uncharacterized protein</fullName>
    </submittedName>
</protein>
<accession>A4JKP4</accession>
<sequence>MPSEGNSWRYRNRAVSEMEIAWTAFRRYALLHANFASRWFVKRPFVGRRMERYCCHPTVSNLRISRCARLMNPAGGVDMKRSICARNCYRRALSMHSRNVARCSIFRFTFFPYARPTGRRRHRIPIRALH</sequence>
<dbReference type="Proteomes" id="UP000002287">
    <property type="component" value="Chromosome 2"/>
</dbReference>
<proteinExistence type="predicted"/>
<reference evidence="2" key="1">
    <citation type="submission" date="2007-03" db="EMBL/GenBank/DDBJ databases">
        <title>Complete sequence of chromosome 2 of Burkholderia vietnamiensis G4.</title>
        <authorList>
            <consortium name="US DOE Joint Genome Institute"/>
            <person name="Copeland A."/>
            <person name="Lucas S."/>
            <person name="Lapidus A."/>
            <person name="Barry K."/>
            <person name="Detter J.C."/>
            <person name="Glavina del Rio T."/>
            <person name="Hammon N."/>
            <person name="Israni S."/>
            <person name="Dalin E."/>
            <person name="Tice H."/>
            <person name="Pitluck S."/>
            <person name="Chain P."/>
            <person name="Malfatti S."/>
            <person name="Shin M."/>
            <person name="Vergez L."/>
            <person name="Schmutz J."/>
            <person name="Larimer F."/>
            <person name="Land M."/>
            <person name="Hauser L."/>
            <person name="Kyrpides N."/>
            <person name="Tiedje J."/>
            <person name="Richardson P."/>
        </authorList>
    </citation>
    <scope>NUCLEOTIDE SEQUENCE [LARGE SCALE GENOMIC DNA]</scope>
    <source>
        <strain evidence="2">G4 / LMG 22486</strain>
    </source>
</reference>
<name>A4JKP4_BURVG</name>
<dbReference type="EMBL" id="CP000615">
    <property type="protein sequence ID" value="ABO56847.1"/>
    <property type="molecule type" value="Genomic_DNA"/>
</dbReference>
<evidence type="ECO:0000313" key="1">
    <source>
        <dbReference type="EMBL" id="ABO56847.1"/>
    </source>
</evidence>
<dbReference type="HOGENOM" id="CLU_1934131_0_0_4"/>